<evidence type="ECO:0000313" key="5">
    <source>
        <dbReference type="EMBL" id="KAE9225568.1"/>
    </source>
</evidence>
<evidence type="ECO:0000313" key="10">
    <source>
        <dbReference type="Proteomes" id="UP000437068"/>
    </source>
</evidence>
<accession>A0A6A3YY57</accession>
<evidence type="ECO:0000313" key="11">
    <source>
        <dbReference type="Proteomes" id="UP000440367"/>
    </source>
</evidence>
<evidence type="ECO:0000313" key="7">
    <source>
        <dbReference type="EMBL" id="KAE9299223.1"/>
    </source>
</evidence>
<dbReference type="EMBL" id="QXFZ01003273">
    <property type="protein sequence ID" value="KAE9070137.1"/>
    <property type="molecule type" value="Genomic_DNA"/>
</dbReference>
<dbReference type="EMBL" id="QXGC01000624">
    <property type="protein sequence ID" value="KAE9227187.1"/>
    <property type="molecule type" value="Genomic_DNA"/>
</dbReference>
<evidence type="ECO:0000313" key="3">
    <source>
        <dbReference type="EMBL" id="KAE9135247.1"/>
    </source>
</evidence>
<reference evidence="8 9" key="1">
    <citation type="submission" date="2018-08" db="EMBL/GenBank/DDBJ databases">
        <title>Genomic investigation of the strawberry pathogen Phytophthora fragariae indicates pathogenicity is determined by transcriptional variation in three key races.</title>
        <authorList>
            <person name="Adams T.M."/>
            <person name="Armitage A.D."/>
            <person name="Sobczyk M.K."/>
            <person name="Bates H.J."/>
            <person name="Dunwell J.M."/>
            <person name="Nellist C.F."/>
            <person name="Harrison R.J."/>
        </authorList>
    </citation>
    <scope>NUCLEOTIDE SEQUENCE [LARGE SCALE GENOMIC DNA]</scope>
    <source>
        <strain evidence="7 10">A4</strain>
        <strain evidence="5 11">BC-1</strain>
        <strain evidence="6 14">BC-23</strain>
        <strain evidence="4 9">NOV-27</strain>
        <strain evidence="3 12">NOV-5</strain>
        <strain evidence="2 13">NOV-71</strain>
        <strain evidence="1 8">NOV-9</strain>
    </source>
</reference>
<evidence type="ECO:0000313" key="2">
    <source>
        <dbReference type="EMBL" id="KAE9070137.1"/>
    </source>
</evidence>
<dbReference type="Proteomes" id="UP000440367">
    <property type="component" value="Unassembled WGS sequence"/>
</dbReference>
<evidence type="ECO:0000313" key="9">
    <source>
        <dbReference type="Proteomes" id="UP000433483"/>
    </source>
</evidence>
<organism evidence="5 11">
    <name type="scientific">Phytophthora fragariae</name>
    <dbReference type="NCBI Taxonomy" id="53985"/>
    <lineage>
        <taxon>Eukaryota</taxon>
        <taxon>Sar</taxon>
        <taxon>Stramenopiles</taxon>
        <taxon>Oomycota</taxon>
        <taxon>Peronosporomycetes</taxon>
        <taxon>Peronosporales</taxon>
        <taxon>Peronosporaceae</taxon>
        <taxon>Phytophthora</taxon>
    </lineage>
</organism>
<gene>
    <name evidence="7" type="ORF">PF001_g15539</name>
    <name evidence="5" type="ORF">PF002_g14368</name>
    <name evidence="6" type="ORF">PF004_g11437</name>
    <name evidence="4" type="ORF">PF005_g13850</name>
    <name evidence="3" type="ORF">PF006_g14648</name>
    <name evidence="2" type="ORF">PF007_g27053</name>
    <name evidence="1" type="ORF">PF009_g22559</name>
</gene>
<evidence type="ECO:0000313" key="13">
    <source>
        <dbReference type="Proteomes" id="UP000441208"/>
    </source>
</evidence>
<dbReference type="EMBL" id="QXGA01000929">
    <property type="protein sequence ID" value="KAE9135247.1"/>
    <property type="molecule type" value="Genomic_DNA"/>
</dbReference>
<dbReference type="AlphaFoldDB" id="A0A6A3YY57"/>
<name>A0A6A3YY57_9STRA</name>
<evidence type="ECO:0000313" key="8">
    <source>
        <dbReference type="Proteomes" id="UP000429523"/>
    </source>
</evidence>
<dbReference type="EMBL" id="QXGF01001879">
    <property type="protein sequence ID" value="KAE8927265.1"/>
    <property type="molecule type" value="Genomic_DNA"/>
</dbReference>
<comment type="caution">
    <text evidence="5">The sequence shown here is derived from an EMBL/GenBank/DDBJ whole genome shotgun (WGS) entry which is preliminary data.</text>
</comment>
<evidence type="ECO:0000313" key="6">
    <source>
        <dbReference type="EMBL" id="KAE9227187.1"/>
    </source>
</evidence>
<keyword evidence="9" id="KW-1185">Reference proteome</keyword>
<protein>
    <submittedName>
        <fullName evidence="5">Uncharacterized protein</fullName>
    </submittedName>
</protein>
<dbReference type="Proteomes" id="UP000440732">
    <property type="component" value="Unassembled WGS sequence"/>
</dbReference>
<dbReference type="Proteomes" id="UP000429523">
    <property type="component" value="Unassembled WGS sequence"/>
</dbReference>
<evidence type="ECO:0000313" key="1">
    <source>
        <dbReference type="EMBL" id="KAE8927265.1"/>
    </source>
</evidence>
<sequence length="82" mass="9482">MLRGCRRSLRLLRVIRMLLGSRRVLRSLWIARVIRRSRRRRLSLLFAWSRRVGVMLGRASGPRALGAARTMIWLSVVMLGGP</sequence>
<dbReference type="Proteomes" id="UP000433483">
    <property type="component" value="Unassembled WGS sequence"/>
</dbReference>
<evidence type="ECO:0000313" key="14">
    <source>
        <dbReference type="Proteomes" id="UP000476176"/>
    </source>
</evidence>
<dbReference type="Proteomes" id="UP000437068">
    <property type="component" value="Unassembled WGS sequence"/>
</dbReference>
<evidence type="ECO:0000313" key="4">
    <source>
        <dbReference type="EMBL" id="KAE9204313.1"/>
    </source>
</evidence>
<proteinExistence type="predicted"/>
<dbReference type="Proteomes" id="UP000476176">
    <property type="component" value="Unassembled WGS sequence"/>
</dbReference>
<evidence type="ECO:0000313" key="12">
    <source>
        <dbReference type="Proteomes" id="UP000440732"/>
    </source>
</evidence>
<dbReference type="EMBL" id="QXGE01001017">
    <property type="protein sequence ID" value="KAE9299223.1"/>
    <property type="molecule type" value="Genomic_DNA"/>
</dbReference>
<dbReference type="Proteomes" id="UP000441208">
    <property type="component" value="Unassembled WGS sequence"/>
</dbReference>
<dbReference type="EMBL" id="QXGB01000787">
    <property type="protein sequence ID" value="KAE9204313.1"/>
    <property type="molecule type" value="Genomic_DNA"/>
</dbReference>
<dbReference type="EMBL" id="QXGD01000762">
    <property type="protein sequence ID" value="KAE9225568.1"/>
    <property type="molecule type" value="Genomic_DNA"/>
</dbReference>